<gene>
    <name evidence="1" type="ORF">JJ685_16695</name>
</gene>
<keyword evidence="2" id="KW-1185">Reference proteome</keyword>
<dbReference type="Proteomes" id="UP000599109">
    <property type="component" value="Unassembled WGS sequence"/>
</dbReference>
<organism evidence="1 2">
    <name type="scientific">Ramlibacter monticola</name>
    <dbReference type="NCBI Taxonomy" id="1926872"/>
    <lineage>
        <taxon>Bacteria</taxon>
        <taxon>Pseudomonadati</taxon>
        <taxon>Pseudomonadota</taxon>
        <taxon>Betaproteobacteria</taxon>
        <taxon>Burkholderiales</taxon>
        <taxon>Comamonadaceae</taxon>
        <taxon>Ramlibacter</taxon>
    </lineage>
</organism>
<comment type="caution">
    <text evidence="1">The sequence shown here is derived from an EMBL/GenBank/DDBJ whole genome shotgun (WGS) entry which is preliminary data.</text>
</comment>
<name>A0A937CV96_9BURK</name>
<dbReference type="EMBL" id="JAEQNE010000004">
    <property type="protein sequence ID" value="MBL0392777.1"/>
    <property type="molecule type" value="Genomic_DNA"/>
</dbReference>
<dbReference type="RefSeq" id="WP_201675441.1">
    <property type="nucleotide sequence ID" value="NZ_JAEQNE010000004.1"/>
</dbReference>
<protein>
    <submittedName>
        <fullName evidence="1">Uncharacterized protein</fullName>
    </submittedName>
</protein>
<sequence length="187" mass="19661">MTNRKWTRPGGRVGVAISALLAWSLLAGAAGAAERLPLLRYSVPVPAQWQAQQPASTFRLAQFRVPAAPGASDGEVVVFHFGSGQGGSADANIARWSSQFKGTDGAPVSPKRETFTVGGLPATLVELTGTYTRTLGAAAGAPKPGQTLLATVVEAPEGNVIFQLHGDRATVQANRRDFLEMVKGWRP</sequence>
<dbReference type="AlphaFoldDB" id="A0A937CV96"/>
<reference evidence="1 2" key="1">
    <citation type="journal article" date="2017" name="Int. J. Syst. Evol. Microbiol.">
        <title>Ramlibacter monticola sp. nov., isolated from forest soil.</title>
        <authorList>
            <person name="Chaudhary D.K."/>
            <person name="Kim J."/>
        </authorList>
    </citation>
    <scope>NUCLEOTIDE SEQUENCE [LARGE SCALE GENOMIC DNA]</scope>
    <source>
        <strain evidence="1 2">KACC 19175</strain>
    </source>
</reference>
<evidence type="ECO:0000313" key="1">
    <source>
        <dbReference type="EMBL" id="MBL0392777.1"/>
    </source>
</evidence>
<proteinExistence type="predicted"/>
<evidence type="ECO:0000313" key="2">
    <source>
        <dbReference type="Proteomes" id="UP000599109"/>
    </source>
</evidence>
<accession>A0A937CV96</accession>